<dbReference type="Proteomes" id="UP000265520">
    <property type="component" value="Unassembled WGS sequence"/>
</dbReference>
<name>A0A392PE75_9FABA</name>
<protein>
    <submittedName>
        <fullName evidence="1">Protein EXECUTER 1 chloroplastic-like</fullName>
    </submittedName>
</protein>
<dbReference type="PANTHER" id="PTHR33917:SF3">
    <property type="entry name" value="PROTEIN EXECUTER 1, CHLOROPLASTIC"/>
    <property type="match status" value="1"/>
</dbReference>
<dbReference type="AlphaFoldDB" id="A0A392PE75"/>
<organism evidence="1 2">
    <name type="scientific">Trifolium medium</name>
    <dbReference type="NCBI Taxonomy" id="97028"/>
    <lineage>
        <taxon>Eukaryota</taxon>
        <taxon>Viridiplantae</taxon>
        <taxon>Streptophyta</taxon>
        <taxon>Embryophyta</taxon>
        <taxon>Tracheophyta</taxon>
        <taxon>Spermatophyta</taxon>
        <taxon>Magnoliopsida</taxon>
        <taxon>eudicotyledons</taxon>
        <taxon>Gunneridae</taxon>
        <taxon>Pentapetalae</taxon>
        <taxon>rosids</taxon>
        <taxon>fabids</taxon>
        <taxon>Fabales</taxon>
        <taxon>Fabaceae</taxon>
        <taxon>Papilionoideae</taxon>
        <taxon>50 kb inversion clade</taxon>
        <taxon>NPAAA clade</taxon>
        <taxon>Hologalegina</taxon>
        <taxon>IRL clade</taxon>
        <taxon>Trifolieae</taxon>
        <taxon>Trifolium</taxon>
    </lineage>
</organism>
<dbReference type="Pfam" id="PF12014">
    <property type="entry name" value="Cyclin_D1_bind"/>
    <property type="match status" value="1"/>
</dbReference>
<sequence length="67" mass="7825">MLLTFQIARYKGEGRLAEPGFQNPRWVDGELVILDGKHIKAGPVVGFVYWAPEYQFLVFFNRLRLQQ</sequence>
<dbReference type="GO" id="GO:0042651">
    <property type="term" value="C:thylakoid membrane"/>
    <property type="evidence" value="ECO:0007669"/>
    <property type="project" value="TreeGrafter"/>
</dbReference>
<comment type="caution">
    <text evidence="1">The sequence shown here is derived from an EMBL/GenBank/DDBJ whole genome shotgun (WGS) entry which is preliminary data.</text>
</comment>
<dbReference type="PANTHER" id="PTHR33917">
    <property type="entry name" value="PROTEIN EXECUTER 1, CHLOROPLASTIC"/>
    <property type="match status" value="1"/>
</dbReference>
<proteinExistence type="predicted"/>
<dbReference type="EMBL" id="LXQA010074833">
    <property type="protein sequence ID" value="MCI10052.1"/>
    <property type="molecule type" value="Genomic_DNA"/>
</dbReference>
<keyword evidence="2" id="KW-1185">Reference proteome</keyword>
<evidence type="ECO:0000313" key="2">
    <source>
        <dbReference type="Proteomes" id="UP000265520"/>
    </source>
</evidence>
<dbReference type="InterPro" id="IPR044680">
    <property type="entry name" value="EX1/2"/>
</dbReference>
<reference evidence="1 2" key="1">
    <citation type="journal article" date="2018" name="Front. Plant Sci.">
        <title>Red Clover (Trifolium pratense) and Zigzag Clover (T. medium) - A Picture of Genomic Similarities and Differences.</title>
        <authorList>
            <person name="Dluhosova J."/>
            <person name="Istvanek J."/>
            <person name="Nedelnik J."/>
            <person name="Repkova J."/>
        </authorList>
    </citation>
    <scope>NUCLEOTIDE SEQUENCE [LARGE SCALE GENOMIC DNA]</scope>
    <source>
        <strain evidence="2">cv. 10/8</strain>
        <tissue evidence="1">Leaf</tissue>
    </source>
</reference>
<evidence type="ECO:0000313" key="1">
    <source>
        <dbReference type="EMBL" id="MCI10052.1"/>
    </source>
</evidence>
<gene>
    <name evidence="1" type="ORF">A2U01_0031143</name>
</gene>
<accession>A0A392PE75</accession>
<dbReference type="GO" id="GO:0010343">
    <property type="term" value="P:singlet oxygen-mediated programmed cell death"/>
    <property type="evidence" value="ECO:0007669"/>
    <property type="project" value="InterPro"/>
</dbReference>